<protein>
    <submittedName>
        <fullName evidence="3">Carboxypeptidase C (Cathepsin A)</fullName>
    </submittedName>
    <submittedName>
        <fullName evidence="2">Peptidase S10</fullName>
    </submittedName>
</protein>
<keyword evidence="1" id="KW-0732">Signal</keyword>
<dbReference type="SUPFAM" id="SSF53474">
    <property type="entry name" value="alpha/beta-Hydrolases"/>
    <property type="match status" value="1"/>
</dbReference>
<dbReference type="GO" id="GO:0004185">
    <property type="term" value="F:serine-type carboxypeptidase activity"/>
    <property type="evidence" value="ECO:0007669"/>
    <property type="project" value="InterPro"/>
</dbReference>
<feature type="signal peptide" evidence="1">
    <location>
        <begin position="1"/>
        <end position="20"/>
    </location>
</feature>
<evidence type="ECO:0000313" key="5">
    <source>
        <dbReference type="Proteomes" id="UP000436801"/>
    </source>
</evidence>
<dbReference type="Pfam" id="PF00450">
    <property type="entry name" value="Peptidase_S10"/>
    <property type="match status" value="1"/>
</dbReference>
<evidence type="ECO:0000256" key="1">
    <source>
        <dbReference type="SAM" id="SignalP"/>
    </source>
</evidence>
<dbReference type="InterPro" id="IPR001563">
    <property type="entry name" value="Peptidase_S10"/>
</dbReference>
<dbReference type="EMBL" id="WSUT01000007">
    <property type="protein sequence ID" value="MWC45663.1"/>
    <property type="molecule type" value="Genomic_DNA"/>
</dbReference>
<dbReference type="RefSeq" id="WP_149683139.1">
    <property type="nucleotide sequence ID" value="NZ_FNBI01000007.1"/>
</dbReference>
<accession>A0A1G7Q2L5</accession>
<organism evidence="3 4">
    <name type="scientific">Sphingomonas carotinifaciens</name>
    <dbReference type="NCBI Taxonomy" id="1166323"/>
    <lineage>
        <taxon>Bacteria</taxon>
        <taxon>Pseudomonadati</taxon>
        <taxon>Pseudomonadota</taxon>
        <taxon>Alphaproteobacteria</taxon>
        <taxon>Sphingomonadales</taxon>
        <taxon>Sphingomonadaceae</taxon>
        <taxon>Sphingomonas</taxon>
    </lineage>
</organism>
<dbReference type="EMBL" id="FNBI01000007">
    <property type="protein sequence ID" value="SDF91850.1"/>
    <property type="molecule type" value="Genomic_DNA"/>
</dbReference>
<name>A0A1G7Q2L5_9SPHN</name>
<sequence length="497" mass="54243">MSIGSHIICLLAAGFSTIQAGTAAAQAVNSPDTSAAIVTRHSGRFNGQKVQYRALVETTDVVVSGLAGGARIVSFAYLADGDRRGQRPIIFLFNGGPIVPSIWLHIGAFGPKRVVVPPDLSAPASRYVLFDNPDSVLDVADLVFIDPATTGYSETLPGTPPGAFHSVDADARQTSEFIARWLRDHGRSSSPFYILGESYGTIRAPVTARLLAERPQPLLATGLILLGQATNIVEYVQRSGNIMSFVASLPTEAAVAWHHGRVRKEGTDFARFVREADDFAQHAYLDALNQGNLLPEAERQKIAERLSGYIGISADWLMEHDLRITKQQFRVELLRDRGLLLGQVDARYAAPITDKGATADPAGVIDDGFATLWQRYLESDLRAARATPYRMIGDVSGGLEAWNWGGASPFSDWPWPQEISKMMRLKPDFRVMVGNGWSDMQTTVGAAELLLRQAGWPRDRSELHVYDGGHMFYTVDTSATAVTKDVRRFVSTGEAAK</sequence>
<evidence type="ECO:0000313" key="4">
    <source>
        <dbReference type="Proteomes" id="UP000323502"/>
    </source>
</evidence>
<evidence type="ECO:0000313" key="2">
    <source>
        <dbReference type="EMBL" id="MWC45663.1"/>
    </source>
</evidence>
<reference evidence="2 5" key="2">
    <citation type="submission" date="2019-12" db="EMBL/GenBank/DDBJ databases">
        <authorList>
            <person name="Zheng J."/>
        </authorList>
    </citation>
    <scope>NUCLEOTIDE SEQUENCE [LARGE SCALE GENOMIC DNA]</scope>
    <source>
        <strain evidence="2 5">DSM 27347</strain>
    </source>
</reference>
<dbReference type="AlphaFoldDB" id="A0A1G7Q2L5"/>
<keyword evidence="3" id="KW-0645">Protease</keyword>
<feature type="chain" id="PRO_5036307366" evidence="1">
    <location>
        <begin position="21"/>
        <end position="497"/>
    </location>
</feature>
<proteinExistence type="predicted"/>
<dbReference type="Proteomes" id="UP000436801">
    <property type="component" value="Unassembled WGS sequence"/>
</dbReference>
<keyword evidence="3" id="KW-0378">Hydrolase</keyword>
<dbReference type="InterPro" id="IPR029058">
    <property type="entry name" value="AB_hydrolase_fold"/>
</dbReference>
<dbReference type="GO" id="GO:0006508">
    <property type="term" value="P:proteolysis"/>
    <property type="evidence" value="ECO:0007669"/>
    <property type="project" value="InterPro"/>
</dbReference>
<gene>
    <name evidence="2" type="ORF">GQR91_18775</name>
    <name evidence="3" type="ORF">SAMN05216557_107152</name>
</gene>
<dbReference type="Gene3D" id="3.40.50.1820">
    <property type="entry name" value="alpha/beta hydrolase"/>
    <property type="match status" value="1"/>
</dbReference>
<keyword evidence="3" id="KW-0121">Carboxypeptidase</keyword>
<dbReference type="Proteomes" id="UP000323502">
    <property type="component" value="Unassembled WGS sequence"/>
</dbReference>
<evidence type="ECO:0000313" key="3">
    <source>
        <dbReference type="EMBL" id="SDF91850.1"/>
    </source>
</evidence>
<reference evidence="3 4" key="1">
    <citation type="submission" date="2016-10" db="EMBL/GenBank/DDBJ databases">
        <authorList>
            <person name="Varghese N."/>
            <person name="Submissions S."/>
        </authorList>
    </citation>
    <scope>NUCLEOTIDE SEQUENCE [LARGE SCALE GENOMIC DNA]</scope>
    <source>
        <strain evidence="3 4">S7-754</strain>
    </source>
</reference>
<keyword evidence="4" id="KW-1185">Reference proteome</keyword>